<gene>
    <name evidence="1" type="ORF">US86_C0001G0234</name>
</gene>
<evidence type="ECO:0000313" key="1">
    <source>
        <dbReference type="EMBL" id="KKQ67307.1"/>
    </source>
</evidence>
<organism evidence="1 2">
    <name type="scientific">Candidatus Daviesbacteria bacterium GW2011_GWA2_38_24</name>
    <dbReference type="NCBI Taxonomy" id="1618422"/>
    <lineage>
        <taxon>Bacteria</taxon>
        <taxon>Candidatus Daviesiibacteriota</taxon>
    </lineage>
</organism>
<name>A0A0G0JKC8_9BACT</name>
<dbReference type="Proteomes" id="UP000034235">
    <property type="component" value="Unassembled WGS sequence"/>
</dbReference>
<comment type="caution">
    <text evidence="1">The sequence shown here is derived from an EMBL/GenBank/DDBJ whole genome shotgun (WGS) entry which is preliminary data.</text>
</comment>
<evidence type="ECO:0008006" key="3">
    <source>
        <dbReference type="Google" id="ProtNLM"/>
    </source>
</evidence>
<evidence type="ECO:0000313" key="2">
    <source>
        <dbReference type="Proteomes" id="UP000034235"/>
    </source>
</evidence>
<proteinExistence type="predicted"/>
<dbReference type="AlphaFoldDB" id="A0A0G0JKC8"/>
<accession>A0A0G0JKC8</accession>
<sequence>MPYKNKFDSRYREARMCWYYKNKALHKAISSEIIRRKRDFINKLKGRPCMDCKKIFPPYVMDFDHRDKSTKRFNVALMLRQGWDKIKEEIDKCDIVCANCHRIRTYKDMAH</sequence>
<dbReference type="EMBL" id="LBUP01000001">
    <property type="protein sequence ID" value="KKQ67307.1"/>
    <property type="molecule type" value="Genomic_DNA"/>
</dbReference>
<protein>
    <recommendedName>
        <fullName evidence="3">HNH endonuclease</fullName>
    </recommendedName>
</protein>
<reference evidence="1 2" key="1">
    <citation type="journal article" date="2015" name="Nature">
        <title>rRNA introns, odd ribosomes, and small enigmatic genomes across a large radiation of phyla.</title>
        <authorList>
            <person name="Brown C.T."/>
            <person name="Hug L.A."/>
            <person name="Thomas B.C."/>
            <person name="Sharon I."/>
            <person name="Castelle C.J."/>
            <person name="Singh A."/>
            <person name="Wilkins M.J."/>
            <person name="Williams K.H."/>
            <person name="Banfield J.F."/>
        </authorList>
    </citation>
    <scope>NUCLEOTIDE SEQUENCE [LARGE SCALE GENOMIC DNA]</scope>
</reference>